<dbReference type="AlphaFoldDB" id="A0A9D3U7W0"/>
<evidence type="ECO:0000313" key="3">
    <source>
        <dbReference type="Proteomes" id="UP000828251"/>
    </source>
</evidence>
<organism evidence="2 3">
    <name type="scientific">Gossypium stocksii</name>
    <dbReference type="NCBI Taxonomy" id="47602"/>
    <lineage>
        <taxon>Eukaryota</taxon>
        <taxon>Viridiplantae</taxon>
        <taxon>Streptophyta</taxon>
        <taxon>Embryophyta</taxon>
        <taxon>Tracheophyta</taxon>
        <taxon>Spermatophyta</taxon>
        <taxon>Magnoliopsida</taxon>
        <taxon>eudicotyledons</taxon>
        <taxon>Gunneridae</taxon>
        <taxon>Pentapetalae</taxon>
        <taxon>rosids</taxon>
        <taxon>malvids</taxon>
        <taxon>Malvales</taxon>
        <taxon>Malvaceae</taxon>
        <taxon>Malvoideae</taxon>
        <taxon>Gossypium</taxon>
    </lineage>
</organism>
<evidence type="ECO:0000313" key="2">
    <source>
        <dbReference type="EMBL" id="KAH1031410.1"/>
    </source>
</evidence>
<keyword evidence="3" id="KW-1185">Reference proteome</keyword>
<protein>
    <submittedName>
        <fullName evidence="2">Uncharacterized protein</fullName>
    </submittedName>
</protein>
<dbReference type="Proteomes" id="UP000828251">
    <property type="component" value="Unassembled WGS sequence"/>
</dbReference>
<reference evidence="2 3" key="1">
    <citation type="journal article" date="2021" name="Plant Biotechnol. J.">
        <title>Multi-omics assisted identification of the key and species-specific regulatory components of drought-tolerant mechanisms in Gossypium stocksii.</title>
        <authorList>
            <person name="Yu D."/>
            <person name="Ke L."/>
            <person name="Zhang D."/>
            <person name="Wu Y."/>
            <person name="Sun Y."/>
            <person name="Mei J."/>
            <person name="Sun J."/>
            <person name="Sun Y."/>
        </authorList>
    </citation>
    <scope>NUCLEOTIDE SEQUENCE [LARGE SCALE GENOMIC DNA]</scope>
    <source>
        <strain evidence="3">cv. E1</strain>
        <tissue evidence="2">Leaf</tissue>
    </source>
</reference>
<dbReference type="OrthoDB" id="1001451at2759"/>
<gene>
    <name evidence="2" type="ORF">J1N35_043584</name>
</gene>
<accession>A0A9D3U7W0</accession>
<feature type="region of interest" description="Disordered" evidence="1">
    <location>
        <begin position="64"/>
        <end position="91"/>
    </location>
</feature>
<proteinExistence type="predicted"/>
<name>A0A9D3U7W0_9ROSI</name>
<comment type="caution">
    <text evidence="2">The sequence shown here is derived from an EMBL/GenBank/DDBJ whole genome shotgun (WGS) entry which is preliminary data.</text>
</comment>
<sequence>MEISSSLSSLDDKVTKIVRMRCKDAGEDDHLMVVDDDGNRNGFEKTVTSSVSFKDMLLGISRGMGNSMHEQDKDDLQLLNDDVTTGTEDGL</sequence>
<evidence type="ECO:0000256" key="1">
    <source>
        <dbReference type="SAM" id="MobiDB-lite"/>
    </source>
</evidence>
<dbReference type="EMBL" id="JAIQCV010000013">
    <property type="protein sequence ID" value="KAH1031410.1"/>
    <property type="molecule type" value="Genomic_DNA"/>
</dbReference>